<sequence length="566" mass="62775">MMPAPFKQLSTWQETARQMQEHRDVTIAAIEPKLPPLPAELPLNVTTVPKQILTEREIELTESSPEYLINALAAGFVSSKEVTNAFLRRAALAQQLVNCVTELLPEKALKRAAELDEYYAEHKKPIGPLHGLPISVKEHIGMKGLDLNAGFVGWVGNVGKDDALILKLLWNAGAVFYVRTTQPQTLMHLETSSNLYGETVNPYNRKLTCGGSSGGEGALIGIKGSCLGIGTDIGGSIRNPCANNGLYGLKPTTKRLPNLGCHATMLNQEHIVPTIGPMTTSLEGVKIFMKTLIDAKPWLYQSALLPFPWRGDEDLLPKVDGKTKLKVAIMWDDGVVKPHPPILRALKTVSEALKPVPEIELVDWTPLKHDYAWSIIASLYFADGAAEEKAAIALTGEPRRPLTDFIITDNEFVKPLSIAEMWEWTGKRDEYRDEYARHWNDTATGKDEFGAPTGCVDVILCPTGPGAAPPLNCARYWGYTSQWNLLDYPGLVFPVTQVDPAVDTKEEGYQPRNDKDKYNYELYEPEMYRDAPVSLQLVGRRYEDEKVIQALELIQLHVPGLRKGGK</sequence>
<feature type="binding site" evidence="6">
    <location>
        <position position="186"/>
    </location>
    <ligand>
        <name>substrate</name>
    </ligand>
</feature>
<dbReference type="VEuPathDB" id="FungiDB:PV09_02017"/>
<dbReference type="Proteomes" id="UP000053259">
    <property type="component" value="Unassembled WGS sequence"/>
</dbReference>
<comment type="similarity">
    <text evidence="2">Belongs to the amidase family.</text>
</comment>
<feature type="active site" description="Charge relay system" evidence="5">
    <location>
        <position position="137"/>
    </location>
</feature>
<comment type="catalytic activity">
    <reaction evidence="1">
        <text>a monocarboxylic acid amide + H2O = a monocarboxylate + NH4(+)</text>
        <dbReference type="Rhea" id="RHEA:12020"/>
        <dbReference type="ChEBI" id="CHEBI:15377"/>
        <dbReference type="ChEBI" id="CHEBI:28938"/>
        <dbReference type="ChEBI" id="CHEBI:35757"/>
        <dbReference type="ChEBI" id="CHEBI:83628"/>
        <dbReference type="EC" id="3.5.1.4"/>
    </reaction>
</comment>
<evidence type="ECO:0000256" key="2">
    <source>
        <dbReference type="ARBA" id="ARBA00009199"/>
    </source>
</evidence>
<dbReference type="SUPFAM" id="SSF75304">
    <property type="entry name" value="Amidase signature (AS) enzymes"/>
    <property type="match status" value="1"/>
</dbReference>
<feature type="active site" description="Acyl-ester intermediate" evidence="5">
    <location>
        <position position="236"/>
    </location>
</feature>
<gene>
    <name evidence="8" type="ORF">PV09_02017</name>
</gene>
<dbReference type="InParanoid" id="A0A0D1Z2H5"/>
<dbReference type="PIRSF" id="PIRSF001221">
    <property type="entry name" value="Amidase_fungi"/>
    <property type="match status" value="1"/>
</dbReference>
<dbReference type="GeneID" id="27309990"/>
<dbReference type="EMBL" id="KN847533">
    <property type="protein sequence ID" value="KIW07147.1"/>
    <property type="molecule type" value="Genomic_DNA"/>
</dbReference>
<dbReference type="InterPro" id="IPR020556">
    <property type="entry name" value="Amidase_CS"/>
</dbReference>
<dbReference type="RefSeq" id="XP_016217016.1">
    <property type="nucleotide sequence ID" value="XM_016355000.1"/>
</dbReference>
<evidence type="ECO:0000256" key="3">
    <source>
        <dbReference type="ARBA" id="ARBA00012922"/>
    </source>
</evidence>
<dbReference type="Pfam" id="PF01425">
    <property type="entry name" value="Amidase"/>
    <property type="match status" value="1"/>
</dbReference>
<dbReference type="GO" id="GO:0004040">
    <property type="term" value="F:amidase activity"/>
    <property type="evidence" value="ECO:0007669"/>
    <property type="project" value="UniProtKB-EC"/>
</dbReference>
<evidence type="ECO:0000259" key="7">
    <source>
        <dbReference type="Pfam" id="PF01425"/>
    </source>
</evidence>
<evidence type="ECO:0000313" key="8">
    <source>
        <dbReference type="EMBL" id="KIW07147.1"/>
    </source>
</evidence>
<keyword evidence="9" id="KW-1185">Reference proteome</keyword>
<dbReference type="Gene3D" id="3.90.1300.10">
    <property type="entry name" value="Amidase signature (AS) domain"/>
    <property type="match status" value="1"/>
</dbReference>
<feature type="binding site" evidence="6">
    <location>
        <position position="212"/>
    </location>
    <ligand>
        <name>substrate</name>
    </ligand>
</feature>
<protein>
    <recommendedName>
        <fullName evidence="3">amidase</fullName>
        <ecNumber evidence="3">3.5.1.4</ecNumber>
    </recommendedName>
</protein>
<dbReference type="STRING" id="253628.A0A0D1Z2H5"/>
<name>A0A0D1Z2H5_9PEZI</name>
<evidence type="ECO:0000256" key="6">
    <source>
        <dbReference type="PIRSR" id="PIRSR001221-2"/>
    </source>
</evidence>
<accession>A0A0D1Z2H5</accession>
<feature type="domain" description="Amidase" evidence="7">
    <location>
        <begin position="81"/>
        <end position="547"/>
    </location>
</feature>
<dbReference type="InterPro" id="IPR036928">
    <property type="entry name" value="AS_sf"/>
</dbReference>
<feature type="binding site" evidence="6">
    <location>
        <begin position="233"/>
        <end position="236"/>
    </location>
    <ligand>
        <name>substrate</name>
    </ligand>
</feature>
<evidence type="ECO:0000256" key="1">
    <source>
        <dbReference type="ARBA" id="ARBA00001311"/>
    </source>
</evidence>
<keyword evidence="4" id="KW-0378">Hydrolase</keyword>
<proteinExistence type="inferred from homology"/>
<dbReference type="PROSITE" id="PS00571">
    <property type="entry name" value="AMIDASES"/>
    <property type="match status" value="1"/>
</dbReference>
<dbReference type="EC" id="3.5.1.4" evidence="3"/>
<dbReference type="InterPro" id="IPR023631">
    <property type="entry name" value="Amidase_dom"/>
</dbReference>
<reference evidence="8 9" key="1">
    <citation type="submission" date="2015-01" db="EMBL/GenBank/DDBJ databases">
        <title>The Genome Sequence of Ochroconis gallopava CBS43764.</title>
        <authorList>
            <consortium name="The Broad Institute Genomics Platform"/>
            <person name="Cuomo C."/>
            <person name="de Hoog S."/>
            <person name="Gorbushina A."/>
            <person name="Stielow B."/>
            <person name="Teixiera M."/>
            <person name="Abouelleil A."/>
            <person name="Chapman S.B."/>
            <person name="Priest M."/>
            <person name="Young S.K."/>
            <person name="Wortman J."/>
            <person name="Nusbaum C."/>
            <person name="Birren B."/>
        </authorList>
    </citation>
    <scope>NUCLEOTIDE SEQUENCE [LARGE SCALE GENOMIC DNA]</scope>
    <source>
        <strain evidence="8 9">CBS 43764</strain>
    </source>
</reference>
<evidence type="ECO:0000256" key="5">
    <source>
        <dbReference type="PIRSR" id="PIRSR001221-1"/>
    </source>
</evidence>
<evidence type="ECO:0000313" key="9">
    <source>
        <dbReference type="Proteomes" id="UP000053259"/>
    </source>
</evidence>
<evidence type="ECO:0000256" key="4">
    <source>
        <dbReference type="ARBA" id="ARBA00022801"/>
    </source>
</evidence>
<dbReference type="PANTHER" id="PTHR46072">
    <property type="entry name" value="AMIDASE-RELATED-RELATED"/>
    <property type="match status" value="1"/>
</dbReference>
<dbReference type="OrthoDB" id="6428749at2759"/>
<feature type="active site" description="Charge relay system" evidence="5">
    <location>
        <position position="212"/>
    </location>
</feature>
<dbReference type="PANTHER" id="PTHR46072:SF4">
    <property type="entry name" value="AMIDASE C550.07-RELATED"/>
    <property type="match status" value="1"/>
</dbReference>
<dbReference type="FunCoup" id="A0A0D1Z2H5">
    <property type="interactions" value="58"/>
</dbReference>
<dbReference type="AlphaFoldDB" id="A0A0D1Z2H5"/>
<dbReference type="HOGENOM" id="CLU_009600_9_2_1"/>
<organism evidence="8 9">
    <name type="scientific">Verruconis gallopava</name>
    <dbReference type="NCBI Taxonomy" id="253628"/>
    <lineage>
        <taxon>Eukaryota</taxon>
        <taxon>Fungi</taxon>
        <taxon>Dikarya</taxon>
        <taxon>Ascomycota</taxon>
        <taxon>Pezizomycotina</taxon>
        <taxon>Dothideomycetes</taxon>
        <taxon>Pleosporomycetidae</taxon>
        <taxon>Venturiales</taxon>
        <taxon>Sympoventuriaceae</taxon>
        <taxon>Verruconis</taxon>
    </lineage>
</organism>